<organism evidence="2 3">
    <name type="scientific">Herbiconiux moechotypicola</name>
    <dbReference type="NCBI Taxonomy" id="637393"/>
    <lineage>
        <taxon>Bacteria</taxon>
        <taxon>Bacillati</taxon>
        <taxon>Actinomycetota</taxon>
        <taxon>Actinomycetes</taxon>
        <taxon>Micrococcales</taxon>
        <taxon>Microbacteriaceae</taxon>
        <taxon>Herbiconiux</taxon>
    </lineage>
</organism>
<dbReference type="PANTHER" id="PTHR38479:SF2">
    <property type="entry name" value="WINGED HELIX DNA-BINDING DOMAIN-CONTAINING PROTEIN"/>
    <property type="match status" value="1"/>
</dbReference>
<dbReference type="EMBL" id="BAAAQY010000013">
    <property type="protein sequence ID" value="GAA2247958.1"/>
    <property type="molecule type" value="Genomic_DNA"/>
</dbReference>
<comment type="caution">
    <text evidence="2">The sequence shown here is derived from an EMBL/GenBank/DDBJ whole genome shotgun (WGS) entry which is preliminary data.</text>
</comment>
<reference evidence="2 3" key="1">
    <citation type="journal article" date="2019" name="Int. J. Syst. Evol. Microbiol.">
        <title>The Global Catalogue of Microorganisms (GCM) 10K type strain sequencing project: providing services to taxonomists for standard genome sequencing and annotation.</title>
        <authorList>
            <consortium name="The Broad Institute Genomics Platform"/>
            <consortium name="The Broad Institute Genome Sequencing Center for Infectious Disease"/>
            <person name="Wu L."/>
            <person name="Ma J."/>
        </authorList>
    </citation>
    <scope>NUCLEOTIDE SEQUENCE [LARGE SCALE GENOMIC DNA]</scope>
    <source>
        <strain evidence="2 3">JCM 16117</strain>
    </source>
</reference>
<sequence>MPGSRAAAERELLGRRLAAQGIEPAFIRSEGEQTPAATPNARGRAGGQAPDARARAAAITAVVERLLAVQAQDFGQALWALGVRAPGTTTADVDAALESRSVVRSWPMRGTLHFTGPDDLRGLLALTSARTVRGMAARHRDLALHDDDFSRASDVARTELAGGGRAGRQEFLDLLEGAGVDTSGQRGMHLIWRLAHDALVCWGPRSGTQQALVLLDEWAPALRAPAELSEAAASGELAGGFLTRYLRGRGPATLRDFCWWSKLTVAEATAGLVHAGEAISRIDVGGAEYLVAESTRPAHPEPVPPAPPRSATGHHALPGFDEYLLGYQSRSPALAPEFAERIVPGGNGVFLPMLVSRGRIVGTWKRRTGATAVTVTLEPFESLSGTARAGFERSLRRYARFLGLELRLDEVPA</sequence>
<accession>A0ABN3E3T5</accession>
<protein>
    <submittedName>
        <fullName evidence="2">Winged helix DNA-binding domain-containing protein</fullName>
    </submittedName>
</protein>
<dbReference type="PANTHER" id="PTHR38479">
    <property type="entry name" value="LMO0824 PROTEIN"/>
    <property type="match status" value="1"/>
</dbReference>
<evidence type="ECO:0000313" key="3">
    <source>
        <dbReference type="Proteomes" id="UP001500929"/>
    </source>
</evidence>
<evidence type="ECO:0000313" key="2">
    <source>
        <dbReference type="EMBL" id="GAA2247958.1"/>
    </source>
</evidence>
<gene>
    <name evidence="2" type="ORF">GCM10009851_36770</name>
</gene>
<keyword evidence="3" id="KW-1185">Reference proteome</keyword>
<evidence type="ECO:0000256" key="1">
    <source>
        <dbReference type="SAM" id="MobiDB-lite"/>
    </source>
</evidence>
<keyword evidence="2" id="KW-0238">DNA-binding</keyword>
<dbReference type="Pfam" id="PF06224">
    <property type="entry name" value="AlkZ-like"/>
    <property type="match status" value="1"/>
</dbReference>
<feature type="region of interest" description="Disordered" evidence="1">
    <location>
        <begin position="25"/>
        <end position="49"/>
    </location>
</feature>
<proteinExistence type="predicted"/>
<dbReference type="GO" id="GO:0003677">
    <property type="term" value="F:DNA binding"/>
    <property type="evidence" value="ECO:0007669"/>
    <property type="project" value="UniProtKB-KW"/>
</dbReference>
<name>A0ABN3E3T5_9MICO</name>
<dbReference type="RefSeq" id="WP_259481179.1">
    <property type="nucleotide sequence ID" value="NZ_BAAAQY010000013.1"/>
</dbReference>
<dbReference type="InterPro" id="IPR009351">
    <property type="entry name" value="AlkZ-like"/>
</dbReference>
<dbReference type="Proteomes" id="UP001500929">
    <property type="component" value="Unassembled WGS sequence"/>
</dbReference>